<evidence type="ECO:0000313" key="2">
    <source>
        <dbReference type="EMBL" id="RRD31613.1"/>
    </source>
</evidence>
<keyword evidence="3" id="KW-1185">Reference proteome</keyword>
<reference evidence="2 3" key="1">
    <citation type="submission" date="2018-11" db="EMBL/GenBank/DDBJ databases">
        <title>Genomes From Bacteria Associated with the Canine Oral Cavity: a Test Case for Automated Genome-Based Taxonomic Assignment.</title>
        <authorList>
            <person name="Coil D.A."/>
            <person name="Jospin G."/>
            <person name="Darling A.E."/>
            <person name="Wallis C."/>
            <person name="Davis I.J."/>
            <person name="Harris S."/>
            <person name="Eisen J.A."/>
            <person name="Holcombe L.J."/>
            <person name="O'Flynn C."/>
        </authorList>
    </citation>
    <scope>NUCLEOTIDE SEQUENCE [LARGE SCALE GENOMIC DNA]</scope>
    <source>
        <strain evidence="2 3">OH4621_COT-116</strain>
    </source>
</reference>
<dbReference type="AlphaFoldDB" id="A0A3P1VGV3"/>
<dbReference type="RefSeq" id="WP_124776600.1">
    <property type="nucleotide sequence ID" value="NZ_RQZA01000003.1"/>
</dbReference>
<keyword evidence="1" id="KW-0472">Membrane</keyword>
<evidence type="ECO:0008006" key="4">
    <source>
        <dbReference type="Google" id="ProtNLM"/>
    </source>
</evidence>
<feature type="transmembrane region" description="Helical" evidence="1">
    <location>
        <begin position="20"/>
        <end position="49"/>
    </location>
</feature>
<organism evidence="2 3">
    <name type="scientific">Streptococcus minor</name>
    <dbReference type="NCBI Taxonomy" id="229549"/>
    <lineage>
        <taxon>Bacteria</taxon>
        <taxon>Bacillati</taxon>
        <taxon>Bacillota</taxon>
        <taxon>Bacilli</taxon>
        <taxon>Lactobacillales</taxon>
        <taxon>Streptococcaceae</taxon>
        <taxon>Streptococcus</taxon>
    </lineage>
</organism>
<accession>A0A3P1VGV3</accession>
<dbReference type="STRING" id="1123309.GCA_000377005_00723"/>
<dbReference type="EMBL" id="RQZA01000003">
    <property type="protein sequence ID" value="RRD31613.1"/>
    <property type="molecule type" value="Genomic_DNA"/>
</dbReference>
<dbReference type="Proteomes" id="UP000281771">
    <property type="component" value="Unassembled WGS sequence"/>
</dbReference>
<evidence type="ECO:0000313" key="3">
    <source>
        <dbReference type="Proteomes" id="UP000281771"/>
    </source>
</evidence>
<proteinExistence type="predicted"/>
<protein>
    <recommendedName>
        <fullName evidence="4">5-bromo-4-chloroindolyl phosphate hydrolysis protein</fullName>
    </recommendedName>
</protein>
<keyword evidence="1" id="KW-1133">Transmembrane helix</keyword>
<comment type="caution">
    <text evidence="2">The sequence shown here is derived from an EMBL/GenBank/DDBJ whole genome shotgun (WGS) entry which is preliminary data.</text>
</comment>
<sequence length="282" mass="33133">MGKKPYYTNRNQRTAVLTFFGIISLIFIISNLLPLILIGGVGVGTYFLITQKSRRQKKIAHEQLLLIETNLKQSEREMLGLGNLLDQQNYLKFENTAKKLLQKLTSYSYLVYSIQKYIDITEFTKISQKINSQIEAIQTELKKQHISPDSKPATSEEEVVLRMAPEIIQYYRNIQCDHHLILQKIKEAENQSELEALHHINMKRFKDILDGYLKIKESPKNYYHADERLIQAQEAIKQFDLDLDETLRRLNESQLQDFEISLRMMHAHQSDKDFLSDKFDKH</sequence>
<evidence type="ECO:0000256" key="1">
    <source>
        <dbReference type="SAM" id="Phobius"/>
    </source>
</evidence>
<name>A0A3P1VGV3_9STRE</name>
<keyword evidence="1" id="KW-0812">Transmembrane</keyword>
<gene>
    <name evidence="2" type="ORF">EII38_05200</name>
</gene>